<evidence type="ECO:0000313" key="2">
    <source>
        <dbReference type="Proteomes" id="UP000474567"/>
    </source>
</evidence>
<organism evidence="1 2">
    <name type="scientific">Flavobacterium collinsii</name>
    <dbReference type="NCBI Taxonomy" id="1114861"/>
    <lineage>
        <taxon>Bacteria</taxon>
        <taxon>Pseudomonadati</taxon>
        <taxon>Bacteroidota</taxon>
        <taxon>Flavobacteriia</taxon>
        <taxon>Flavobacteriales</taxon>
        <taxon>Flavobacteriaceae</taxon>
        <taxon>Flavobacterium</taxon>
    </lineage>
</organism>
<gene>
    <name evidence="1" type="ORF">FLACOL7796_02514</name>
</gene>
<comment type="caution">
    <text evidence="1">The sequence shown here is derived from an EMBL/GenBank/DDBJ whole genome shotgun (WGS) entry which is preliminary data.</text>
</comment>
<keyword evidence="2" id="KW-1185">Reference proteome</keyword>
<accession>A0ABM8KJB2</accession>
<dbReference type="RefSeq" id="WP_173966463.1">
    <property type="nucleotide sequence ID" value="NZ_BOVI01000001.1"/>
</dbReference>
<proteinExistence type="predicted"/>
<dbReference type="Proteomes" id="UP000474567">
    <property type="component" value="Unassembled WGS sequence"/>
</dbReference>
<sequence length="202" mass="24674">MNKIALKFSFVIIFLITFSFFCCNKNVNTIEKDVYYKLYSKNDSLIGYSIRKYEFKKDTIIEKYLAINLKGEKNNAYMNDFYKKGEDLFIFSNIENDKSNYLYFSPTLRDTCYFVDRKLDNFYLCTKGRINFKKYKNVYKVYYDERGYDSRKETLILDKDYTVIARFEDCYGYKKEIIMENNQINRNFKLKFQKAKEKILWW</sequence>
<dbReference type="EMBL" id="CADCST010000085">
    <property type="protein sequence ID" value="CAA9198989.1"/>
    <property type="molecule type" value="Genomic_DNA"/>
</dbReference>
<protein>
    <recommendedName>
        <fullName evidence="3">Lipoprotein</fullName>
    </recommendedName>
</protein>
<evidence type="ECO:0000313" key="1">
    <source>
        <dbReference type="EMBL" id="CAA9198989.1"/>
    </source>
</evidence>
<reference evidence="1 2" key="1">
    <citation type="submission" date="2020-02" db="EMBL/GenBank/DDBJ databases">
        <authorList>
            <person name="Criscuolo A."/>
        </authorList>
    </citation>
    <scope>NUCLEOTIDE SEQUENCE [LARGE SCALE GENOMIC DNA]</scope>
    <source>
        <strain evidence="1">CECT7796</strain>
    </source>
</reference>
<name>A0ABM8KJB2_9FLAO</name>
<evidence type="ECO:0008006" key="3">
    <source>
        <dbReference type="Google" id="ProtNLM"/>
    </source>
</evidence>